<reference evidence="1 2" key="1">
    <citation type="submission" date="2017-11" db="EMBL/GenBank/DDBJ databases">
        <title>Genome sequence of Entomoplasma somnilux PYAN-1 (ATCC 49194).</title>
        <authorList>
            <person name="Lo W.-S."/>
            <person name="Gasparich G.E."/>
            <person name="Kuo C.-H."/>
        </authorList>
    </citation>
    <scope>NUCLEOTIDE SEQUENCE [LARGE SCALE GENOMIC DNA]</scope>
    <source>
        <strain evidence="1 2">PYAN-1</strain>
    </source>
</reference>
<keyword evidence="2" id="KW-1185">Reference proteome</keyword>
<name>A0A2K8NY66_9MOLU</name>
<proteinExistence type="predicted"/>
<dbReference type="Proteomes" id="UP000232230">
    <property type="component" value="Chromosome"/>
</dbReference>
<evidence type="ECO:0000313" key="1">
    <source>
        <dbReference type="EMBL" id="ATZ18496.1"/>
    </source>
</evidence>
<dbReference type="RefSeq" id="WP_024863819.1">
    <property type="nucleotide sequence ID" value="NZ_CP024965.1"/>
</dbReference>
<protein>
    <submittedName>
        <fullName evidence="1">Uncharacterized protein</fullName>
    </submittedName>
</protein>
<dbReference type="KEGG" id="esx:ESOMN_v1c01110"/>
<gene>
    <name evidence="1" type="ORF">ESOMN_v1c01110</name>
</gene>
<evidence type="ECO:0000313" key="2">
    <source>
        <dbReference type="Proteomes" id="UP000232230"/>
    </source>
</evidence>
<dbReference type="EMBL" id="CP024965">
    <property type="protein sequence ID" value="ATZ18496.1"/>
    <property type="molecule type" value="Genomic_DNA"/>
</dbReference>
<accession>A0A2K8NY66</accession>
<sequence length="306" mass="36469">MLNENQKTKFEKIIIKYVDKKDIHPRTQIKDINIYKNKIMETLYANKVFTLSINKVLKLLPKKLYGDLNLLCEAFFDLNEEEWLELTIKFFDKFITNSGREWIPLNTVEEKKDEAVNIEEEISHIYEDLTILKETKILNQEKYSNLLDAGAFTTYIDEKGNTKPIKHLDAKQVSLIDKLHLLQNMIVDEFVTDFVENHSKSTSKDKMTILIDLMNYNKTVIEFKRTQFVNIDKFADELPNKEIEKNTIRAMRSEKRLVLVNEVWNNDIEEQYRCFIKKHLRKIGFRPGIILMNKNYKTLFEFLRTR</sequence>
<organism evidence="1 2">
    <name type="scientific">Williamsoniiplasma somnilux</name>
    <dbReference type="NCBI Taxonomy" id="215578"/>
    <lineage>
        <taxon>Bacteria</taxon>
        <taxon>Bacillati</taxon>
        <taxon>Mycoplasmatota</taxon>
        <taxon>Mollicutes</taxon>
        <taxon>Entomoplasmatales</taxon>
        <taxon>Williamsoniiplasma</taxon>
    </lineage>
</organism>
<dbReference type="AlphaFoldDB" id="A0A2K8NY66"/>